<gene>
    <name evidence="1" type="ORF">AX774_g2131</name>
</gene>
<proteinExistence type="predicted"/>
<protein>
    <submittedName>
        <fullName evidence="1">Uncharacterized protein</fullName>
    </submittedName>
</protein>
<reference evidence="2" key="1">
    <citation type="submission" date="2017-01" db="EMBL/GenBank/DDBJ databases">
        <authorList>
            <person name="Wang Y."/>
            <person name="White M."/>
            <person name="Kvist S."/>
            <person name="Moncalvo J.-M."/>
        </authorList>
    </citation>
    <scope>NUCLEOTIDE SEQUENCE [LARGE SCALE GENOMIC DNA]</scope>
    <source>
        <strain evidence="2">COL-18-3</strain>
    </source>
</reference>
<dbReference type="Proteomes" id="UP000188320">
    <property type="component" value="Unassembled WGS sequence"/>
</dbReference>
<evidence type="ECO:0000313" key="1">
    <source>
        <dbReference type="EMBL" id="OMH84352.1"/>
    </source>
</evidence>
<dbReference type="EMBL" id="LSSK01000209">
    <property type="protein sequence ID" value="OMH84352.1"/>
    <property type="molecule type" value="Genomic_DNA"/>
</dbReference>
<keyword evidence="2" id="KW-1185">Reference proteome</keyword>
<dbReference type="AlphaFoldDB" id="A0A1R1PTY1"/>
<evidence type="ECO:0000313" key="2">
    <source>
        <dbReference type="Proteomes" id="UP000188320"/>
    </source>
</evidence>
<accession>A0A1R1PTY1</accession>
<sequence length="205" mass="22064">MLSTLSPFSRNTSGPANLCNTFSSSLTTLSPIFSSAIVCKNDSPSSPPSSPNIFAEPAGAILPCQIPTSLSAFPWHLAVTTSLMSSTLSSLLRLLLLLPALYISLPPYHYPSCHQFALPPPLSFALFPPNPKLHPTGLPYHLGAFLSVNALFGYPFHSTATTLRPSNTMTSTTLLDYAQQAFVMAHLHYVDPTTESPDCCHRSNS</sequence>
<name>A0A1R1PTY1_ZANCU</name>
<comment type="caution">
    <text evidence="1">The sequence shown here is derived from an EMBL/GenBank/DDBJ whole genome shotgun (WGS) entry which is preliminary data.</text>
</comment>
<organism evidence="1 2">
    <name type="scientific">Zancudomyces culisetae</name>
    <name type="common">Gut fungus</name>
    <name type="synonym">Smittium culisetae</name>
    <dbReference type="NCBI Taxonomy" id="1213189"/>
    <lineage>
        <taxon>Eukaryota</taxon>
        <taxon>Fungi</taxon>
        <taxon>Fungi incertae sedis</taxon>
        <taxon>Zoopagomycota</taxon>
        <taxon>Kickxellomycotina</taxon>
        <taxon>Harpellomycetes</taxon>
        <taxon>Harpellales</taxon>
        <taxon>Legeriomycetaceae</taxon>
        <taxon>Zancudomyces</taxon>
    </lineage>
</organism>